<name>T5LPU7_9BURK</name>
<dbReference type="AlphaFoldDB" id="T5LPU7"/>
<evidence type="ECO:0000313" key="2">
    <source>
        <dbReference type="EMBL" id="EQM95242.1"/>
    </source>
</evidence>
<sequence>MQAGLTPFSAFLIHPVSNTARPFHPRQTAEHDLPGRVPVFPSCPGIKRFTQTAIGAPAPFPLPGLSKRHKTDFFQRQTDTTPALAFRPFPKGACFLPRIPPFSALPHPGYPNERAEKRKKTGHSPFPSKRRGTPPKRPCRFPLSHSGQPAVSIVPVSPGGCTGFNKPAGTSQPFRPITFAIASFSPRTLASSTASIPSP</sequence>
<comment type="caution">
    <text evidence="2">The sequence shown here is derived from an EMBL/GenBank/DDBJ whole genome shotgun (WGS) entry which is preliminary data.</text>
</comment>
<dbReference type="Proteomes" id="UP000003973">
    <property type="component" value="Unassembled WGS sequence"/>
</dbReference>
<proteinExistence type="predicted"/>
<reference evidence="2" key="1">
    <citation type="submission" date="2011-10" db="EMBL/GenBank/DDBJ databases">
        <title>The Genome Sequence of Oxalobacter formigenes HOxBLS.</title>
        <authorList>
            <consortium name="The Broad Institute Genome Sequencing Platform"/>
            <person name="Earl A."/>
            <person name="Ward D."/>
            <person name="Feldgarden M."/>
            <person name="Gevers D."/>
            <person name="Allison M.J."/>
            <person name="Humphrey S."/>
            <person name="Young S.K."/>
            <person name="Zeng Q."/>
            <person name="Gargeya S."/>
            <person name="Fitzgerald M."/>
            <person name="Haas B."/>
            <person name="Abouelleil A."/>
            <person name="Alvarado L."/>
            <person name="Arachchi H.M."/>
            <person name="Berlin A."/>
            <person name="Brown A."/>
            <person name="Chapman S.B."/>
            <person name="Chen Z."/>
            <person name="Dunbar C."/>
            <person name="Freedman E."/>
            <person name="Gearin G."/>
            <person name="Goldberg J."/>
            <person name="Griggs A."/>
            <person name="Gujja S."/>
            <person name="Heiman D."/>
            <person name="Howarth C."/>
            <person name="Larson L."/>
            <person name="Lui A."/>
            <person name="MacDonald P.J.P."/>
            <person name="Montmayeur A."/>
            <person name="Murphy C."/>
            <person name="Neiman D."/>
            <person name="Pearson M."/>
            <person name="Priest M."/>
            <person name="Roberts A."/>
            <person name="Saif S."/>
            <person name="Shea T."/>
            <person name="Shenoy N."/>
            <person name="Sisk P."/>
            <person name="Stolte C."/>
            <person name="Sykes S."/>
            <person name="Wortman J."/>
            <person name="Nusbaum C."/>
            <person name="Birren B."/>
        </authorList>
    </citation>
    <scope>NUCLEOTIDE SEQUENCE [LARGE SCALE GENOMIC DNA]</scope>
    <source>
        <strain evidence="2">HOxBLS</strain>
    </source>
</reference>
<evidence type="ECO:0000313" key="3">
    <source>
        <dbReference type="Proteomes" id="UP000003973"/>
    </source>
</evidence>
<gene>
    <name evidence="2" type="ORF">OFAG_02200</name>
</gene>
<evidence type="ECO:0000256" key="1">
    <source>
        <dbReference type="SAM" id="MobiDB-lite"/>
    </source>
</evidence>
<organism evidence="2 3">
    <name type="scientific">Oxalobacter paraformigenes</name>
    <dbReference type="NCBI Taxonomy" id="556268"/>
    <lineage>
        <taxon>Bacteria</taxon>
        <taxon>Pseudomonadati</taxon>
        <taxon>Pseudomonadota</taxon>
        <taxon>Betaproteobacteria</taxon>
        <taxon>Burkholderiales</taxon>
        <taxon>Oxalobacteraceae</taxon>
        <taxon>Oxalobacter</taxon>
    </lineage>
</organism>
<accession>T5LPU7</accession>
<keyword evidence="3" id="KW-1185">Reference proteome</keyword>
<feature type="compositionally biased region" description="Basic residues" evidence="1">
    <location>
        <begin position="117"/>
        <end position="139"/>
    </location>
</feature>
<protein>
    <submittedName>
        <fullName evidence="2">Uncharacterized protein</fullName>
    </submittedName>
</protein>
<dbReference type="EMBL" id="ACDP02000015">
    <property type="protein sequence ID" value="EQM95242.1"/>
    <property type="molecule type" value="Genomic_DNA"/>
</dbReference>
<feature type="region of interest" description="Disordered" evidence="1">
    <location>
        <begin position="105"/>
        <end position="144"/>
    </location>
</feature>
<dbReference type="HOGENOM" id="CLU_1371031_0_0_4"/>